<dbReference type="InterPro" id="IPR022963">
    <property type="entry name" value="Galactokinase_bac"/>
</dbReference>
<dbReference type="Gene3D" id="3.30.70.890">
    <property type="entry name" value="GHMP kinase, C-terminal domain"/>
    <property type="match status" value="1"/>
</dbReference>
<dbReference type="NCBIfam" id="NF003705">
    <property type="entry name" value="PRK05322.1"/>
    <property type="match status" value="1"/>
</dbReference>
<dbReference type="NCBIfam" id="TIGR00131">
    <property type="entry name" value="gal_kin"/>
    <property type="match status" value="1"/>
</dbReference>
<comment type="catalytic activity">
    <reaction evidence="11">
        <text>alpha-D-galactose + ATP = alpha-D-galactose 1-phosphate + ADP + H(+)</text>
        <dbReference type="Rhea" id="RHEA:13553"/>
        <dbReference type="ChEBI" id="CHEBI:15378"/>
        <dbReference type="ChEBI" id="CHEBI:28061"/>
        <dbReference type="ChEBI" id="CHEBI:30616"/>
        <dbReference type="ChEBI" id="CHEBI:58336"/>
        <dbReference type="ChEBI" id="CHEBI:456216"/>
        <dbReference type="EC" id="2.7.1.6"/>
    </reaction>
</comment>
<dbReference type="EMBL" id="NOWF01000001">
    <property type="protein sequence ID" value="OYD09790.1"/>
    <property type="molecule type" value="Genomic_DNA"/>
</dbReference>
<dbReference type="SUPFAM" id="SSF55060">
    <property type="entry name" value="GHMP Kinase, C-terminal domain"/>
    <property type="match status" value="1"/>
</dbReference>
<evidence type="ECO:0000256" key="2">
    <source>
        <dbReference type="ARBA" id="ARBA00022490"/>
    </source>
</evidence>
<dbReference type="PRINTS" id="PR00959">
    <property type="entry name" value="MEVGALKINASE"/>
</dbReference>
<gene>
    <name evidence="11" type="primary">galK</name>
    <name evidence="16" type="ORF">CHM34_02000</name>
</gene>
<reference evidence="16 17" key="1">
    <citation type="submission" date="2017-07" db="EMBL/GenBank/DDBJ databases">
        <title>The genome sequence of Paludifilum halophilum highlights mechanisms for microbial adaptation to high salt environemnts.</title>
        <authorList>
            <person name="Belbahri L."/>
        </authorList>
    </citation>
    <scope>NUCLEOTIDE SEQUENCE [LARGE SCALE GENOMIC DNA]</scope>
    <source>
        <strain evidence="16 17">DSM 102817</strain>
    </source>
</reference>
<evidence type="ECO:0000256" key="4">
    <source>
        <dbReference type="ARBA" id="ARBA00022723"/>
    </source>
</evidence>
<feature type="binding site" evidence="11">
    <location>
        <position position="68"/>
    </location>
    <ligand>
        <name>ATP</name>
        <dbReference type="ChEBI" id="CHEBI:30616"/>
    </ligand>
</feature>
<accession>A0A235BBW7</accession>
<keyword evidence="6 11" id="KW-0418">Kinase</keyword>
<feature type="domain" description="Galactokinase N-terminal" evidence="15">
    <location>
        <begin position="9"/>
        <end position="58"/>
    </location>
</feature>
<evidence type="ECO:0000256" key="8">
    <source>
        <dbReference type="ARBA" id="ARBA00022842"/>
    </source>
</evidence>
<dbReference type="EC" id="2.7.1.6" evidence="11 12"/>
<dbReference type="PANTHER" id="PTHR10457:SF7">
    <property type="entry name" value="GALACTOKINASE-RELATED"/>
    <property type="match status" value="1"/>
</dbReference>
<dbReference type="PRINTS" id="PR00473">
    <property type="entry name" value="GALCTOKINASE"/>
</dbReference>
<dbReference type="OrthoDB" id="250531at2"/>
<keyword evidence="2 11" id="KW-0963">Cytoplasm</keyword>
<protein>
    <recommendedName>
        <fullName evidence="11 12">Galactokinase</fullName>
        <ecNumber evidence="11 12">2.7.1.6</ecNumber>
    </recommendedName>
    <alternativeName>
        <fullName evidence="11">Galactose kinase</fullName>
    </alternativeName>
</protein>
<evidence type="ECO:0000256" key="3">
    <source>
        <dbReference type="ARBA" id="ARBA00022679"/>
    </source>
</evidence>
<dbReference type="InterPro" id="IPR013750">
    <property type="entry name" value="GHMP_kinase_C_dom"/>
</dbReference>
<keyword evidence="5 11" id="KW-0547">Nucleotide-binding</keyword>
<evidence type="ECO:0000256" key="11">
    <source>
        <dbReference type="HAMAP-Rule" id="MF_00246"/>
    </source>
</evidence>
<dbReference type="RefSeq" id="WP_094262891.1">
    <property type="nucleotide sequence ID" value="NZ_NOWF01000001.1"/>
</dbReference>
<comment type="caution">
    <text evidence="16">The sequence shown here is derived from an EMBL/GenBank/DDBJ whole genome shotgun (WGS) entry which is preliminary data.</text>
</comment>
<keyword evidence="10 11" id="KW-0119">Carbohydrate metabolism</keyword>
<feature type="domain" description="GHMP kinase C-terminal" evidence="14">
    <location>
        <begin position="286"/>
        <end position="367"/>
    </location>
</feature>
<feature type="site" description="Transition state stabilizer" evidence="11">
    <location>
        <position position="28"/>
    </location>
</feature>
<dbReference type="GO" id="GO:0005524">
    <property type="term" value="F:ATP binding"/>
    <property type="evidence" value="ECO:0007669"/>
    <property type="project" value="UniProtKB-UniRule"/>
</dbReference>
<dbReference type="InterPro" id="IPR014721">
    <property type="entry name" value="Ribsml_uS5_D2-typ_fold_subgr"/>
</dbReference>
<evidence type="ECO:0000313" key="16">
    <source>
        <dbReference type="EMBL" id="OYD09790.1"/>
    </source>
</evidence>
<evidence type="ECO:0000256" key="6">
    <source>
        <dbReference type="ARBA" id="ARBA00022777"/>
    </source>
</evidence>
<dbReference type="PANTHER" id="PTHR10457">
    <property type="entry name" value="MEVALONATE KINASE/GALACTOKINASE"/>
    <property type="match status" value="1"/>
</dbReference>
<evidence type="ECO:0000256" key="10">
    <source>
        <dbReference type="ARBA" id="ARBA00023277"/>
    </source>
</evidence>
<dbReference type="Proteomes" id="UP000215459">
    <property type="component" value="Unassembled WGS sequence"/>
</dbReference>
<comment type="pathway">
    <text evidence="11">Carbohydrate metabolism; galactose metabolism.</text>
</comment>
<dbReference type="AlphaFoldDB" id="A0A235BBW7"/>
<feature type="domain" description="GHMP kinase N-terminal" evidence="13">
    <location>
        <begin position="92"/>
        <end position="182"/>
    </location>
</feature>
<dbReference type="FunFam" id="3.30.70.890:FF:000001">
    <property type="entry name" value="Galactokinase"/>
    <property type="match status" value="1"/>
</dbReference>
<feature type="binding site" evidence="11">
    <location>
        <begin position="125"/>
        <end position="131"/>
    </location>
    <ligand>
        <name>ATP</name>
        <dbReference type="ChEBI" id="CHEBI:30616"/>
    </ligand>
</feature>
<keyword evidence="7 11" id="KW-0067">ATP-binding</keyword>
<keyword evidence="17" id="KW-1185">Reference proteome</keyword>
<dbReference type="GO" id="GO:0006012">
    <property type="term" value="P:galactose metabolic process"/>
    <property type="evidence" value="ECO:0007669"/>
    <property type="project" value="UniProtKB-UniRule"/>
</dbReference>
<dbReference type="InterPro" id="IPR006204">
    <property type="entry name" value="GHMP_kinase_N_dom"/>
</dbReference>
<evidence type="ECO:0000259" key="13">
    <source>
        <dbReference type="Pfam" id="PF00288"/>
    </source>
</evidence>
<dbReference type="GO" id="GO:0004335">
    <property type="term" value="F:galactokinase activity"/>
    <property type="evidence" value="ECO:0007669"/>
    <property type="project" value="UniProtKB-UniRule"/>
</dbReference>
<dbReference type="Pfam" id="PF00288">
    <property type="entry name" value="GHMP_kinases_N"/>
    <property type="match status" value="1"/>
</dbReference>
<comment type="subcellular location">
    <subcellularLocation>
        <location evidence="11">Cytoplasm</location>
    </subcellularLocation>
</comment>
<dbReference type="Pfam" id="PF08544">
    <property type="entry name" value="GHMP_kinases_C"/>
    <property type="match status" value="1"/>
</dbReference>
<dbReference type="GO" id="GO:0000287">
    <property type="term" value="F:magnesium ion binding"/>
    <property type="evidence" value="ECO:0007669"/>
    <property type="project" value="UniProtKB-UniRule"/>
</dbReference>
<dbReference type="InterPro" id="IPR019539">
    <property type="entry name" value="GalKase_N"/>
</dbReference>
<keyword evidence="3 11" id="KW-0808">Transferase</keyword>
<feature type="binding site" evidence="11">
    <location>
        <position position="131"/>
    </location>
    <ligand>
        <name>Mg(2+)</name>
        <dbReference type="ChEBI" id="CHEBI:18420"/>
    </ligand>
</feature>
<dbReference type="InterPro" id="IPR020568">
    <property type="entry name" value="Ribosomal_Su5_D2-typ_SF"/>
</dbReference>
<dbReference type="InterPro" id="IPR000705">
    <property type="entry name" value="Galactokinase"/>
</dbReference>
<dbReference type="PROSITE" id="PS00106">
    <property type="entry name" value="GALACTOKINASE"/>
    <property type="match status" value="1"/>
</dbReference>
<keyword evidence="9 11" id="KW-0299">Galactose metabolism</keyword>
<evidence type="ECO:0000256" key="1">
    <source>
        <dbReference type="ARBA" id="ARBA00006566"/>
    </source>
</evidence>
<comment type="similarity">
    <text evidence="1 11">Belongs to the GHMP kinase family. GalK subfamily.</text>
</comment>
<feature type="binding site" evidence="11">
    <location>
        <position position="163"/>
    </location>
    <ligand>
        <name>Mg(2+)</name>
        <dbReference type="ChEBI" id="CHEBI:18420"/>
    </ligand>
</feature>
<dbReference type="HAMAP" id="MF_00246">
    <property type="entry name" value="Galactokinase"/>
    <property type="match status" value="1"/>
</dbReference>
<dbReference type="Gene3D" id="3.30.230.10">
    <property type="match status" value="1"/>
</dbReference>
<dbReference type="GO" id="GO:0005829">
    <property type="term" value="C:cytosol"/>
    <property type="evidence" value="ECO:0007669"/>
    <property type="project" value="TreeGrafter"/>
</dbReference>
<evidence type="ECO:0000256" key="9">
    <source>
        <dbReference type="ARBA" id="ARBA00023144"/>
    </source>
</evidence>
<keyword evidence="8 11" id="KW-0460">Magnesium</keyword>
<name>A0A235BBW7_9BACL</name>
<keyword evidence="4 11" id="KW-0479">Metal-binding</keyword>
<feature type="active site" description="Proton acceptor" evidence="11">
    <location>
        <position position="175"/>
    </location>
</feature>
<proteinExistence type="inferred from homology"/>
<dbReference type="Pfam" id="PF10509">
    <property type="entry name" value="GalKase_gal_bdg"/>
    <property type="match status" value="1"/>
</dbReference>
<evidence type="ECO:0000256" key="5">
    <source>
        <dbReference type="ARBA" id="ARBA00022741"/>
    </source>
</evidence>
<evidence type="ECO:0000256" key="12">
    <source>
        <dbReference type="NCBIfam" id="TIGR00131"/>
    </source>
</evidence>
<comment type="function">
    <text evidence="11">Catalyzes the transfer of the gamma-phosphate of ATP to D-galactose to form alpha-D-galactose-1-phosphate (Gal-1-P).</text>
</comment>
<feature type="binding site" evidence="11">
    <location>
        <begin position="34"/>
        <end position="37"/>
    </location>
    <ligand>
        <name>substrate</name>
    </ligand>
</feature>
<evidence type="ECO:0000256" key="7">
    <source>
        <dbReference type="ARBA" id="ARBA00022840"/>
    </source>
</evidence>
<feature type="binding site" evidence="11">
    <location>
        <position position="225"/>
    </location>
    <ligand>
        <name>substrate</name>
    </ligand>
</feature>
<dbReference type="InterPro" id="IPR006206">
    <property type="entry name" value="Mevalonate/galactokinase"/>
</dbReference>
<dbReference type="PIRSF" id="PIRSF000530">
    <property type="entry name" value="Galactokinase"/>
    <property type="match status" value="1"/>
</dbReference>
<sequence>MNDRELKSRFLQEYGSGEGIRMFFAPGRVNLIGEHTDYNGGYVFPAALTLGTWALVRPREDGLYRFRSTNFERKAECHIGKVEYREEDDWANYPKGVLKEWLRFSDLAAHLKGADILYHGNILNGAGLSSSASIEMVTALALMKLAGADIPMLELVKLAQRAENRFIGVNCGIMDPFAVGMGRKDHAMMLKCESLEYRYVPVHIDGYKLVITNTNKRRGLANSKYNERRRECEEGLRYIQQRLPHVHRLGDLTPGEWESVKDEMPDQVIRRRVDHVVSETKRVLLAAESLQQHDLQAFGQWMKQSHESLRDQYQVTGVELDTLFEEARRIPGCIGTRMTGAGFGGCHISLVKEEAVKRFQKEVADRYTRKTGLIPTFHICDIGDGTREMTGEVEA</sequence>
<evidence type="ECO:0000259" key="15">
    <source>
        <dbReference type="Pfam" id="PF10509"/>
    </source>
</evidence>
<dbReference type="InterPro" id="IPR036554">
    <property type="entry name" value="GHMP_kinase_C_sf"/>
</dbReference>
<dbReference type="SUPFAM" id="SSF54211">
    <property type="entry name" value="Ribosomal protein S5 domain 2-like"/>
    <property type="match status" value="1"/>
</dbReference>
<dbReference type="FunFam" id="3.30.230.10:FF:000017">
    <property type="entry name" value="Galactokinase"/>
    <property type="match status" value="1"/>
</dbReference>
<organism evidence="16 17">
    <name type="scientific">Paludifilum halophilum</name>
    <dbReference type="NCBI Taxonomy" id="1642702"/>
    <lineage>
        <taxon>Bacteria</taxon>
        <taxon>Bacillati</taxon>
        <taxon>Bacillota</taxon>
        <taxon>Bacilli</taxon>
        <taxon>Bacillales</taxon>
        <taxon>Thermoactinomycetaceae</taxon>
        <taxon>Paludifilum</taxon>
    </lineage>
</organism>
<dbReference type="UniPathway" id="UPA00214"/>
<evidence type="ECO:0000313" key="17">
    <source>
        <dbReference type="Proteomes" id="UP000215459"/>
    </source>
</evidence>
<evidence type="ECO:0000259" key="14">
    <source>
        <dbReference type="Pfam" id="PF08544"/>
    </source>
</evidence>
<dbReference type="InterPro" id="IPR019741">
    <property type="entry name" value="Galactokinase_CS"/>
</dbReference>